<sequence>MTTSIPGFSAPSVGSEAPLEMLSACHGRIEAQCATLRRLLPHLLSHGVDDAARTGASRVMRYFDTAARQHHADEEDDLFPALIESMAGSDAICLREIIDGLKADHRALEACWRHLRGTLERIAAGEQVSLVVDDVEALAVRYERHIEREEKELLPMAARLLSDEELARVGRAMRARRRIDES</sequence>
<organism evidence="2 3">
    <name type="scientific">Candidatus Accumulibacter phosphatis</name>
    <dbReference type="NCBI Taxonomy" id="327160"/>
    <lineage>
        <taxon>Bacteria</taxon>
        <taxon>Pseudomonadati</taxon>
        <taxon>Pseudomonadota</taxon>
        <taxon>Betaproteobacteria</taxon>
        <taxon>Candidatus Accumulibacter</taxon>
    </lineage>
</organism>
<dbReference type="CDD" id="cd12108">
    <property type="entry name" value="Hr-like"/>
    <property type="match status" value="1"/>
</dbReference>
<accession>A0ABX1U1E5</accession>
<dbReference type="Gene3D" id="1.20.120.520">
    <property type="entry name" value="nmb1532 protein domain like"/>
    <property type="match status" value="1"/>
</dbReference>
<reference evidence="2 3" key="1">
    <citation type="submission" date="2019-03" db="EMBL/GenBank/DDBJ databases">
        <title>Metabolic reconstructions from genomes of highly enriched 'Candidatus Accumulibacter' and 'Candidatus Competibacter' bioreactor populations.</title>
        <authorList>
            <person name="Annavajhala M.K."/>
            <person name="Welles L."/>
            <person name="Abbas B."/>
            <person name="Sorokin D."/>
            <person name="Park H."/>
            <person name="Van Loosdrecht M."/>
            <person name="Chandran K."/>
        </authorList>
    </citation>
    <scope>NUCLEOTIDE SEQUENCE [LARGE SCALE GENOMIC DNA]</scope>
    <source>
        <strain evidence="2 3">SBR_S</strain>
    </source>
</reference>
<comment type="caution">
    <text evidence="2">The sequence shown here is derived from an EMBL/GenBank/DDBJ whole genome shotgun (WGS) entry which is preliminary data.</text>
</comment>
<evidence type="ECO:0000313" key="3">
    <source>
        <dbReference type="Proteomes" id="UP000749010"/>
    </source>
</evidence>
<protein>
    <submittedName>
        <fullName evidence="2">Hemerythrin domain-containing protein</fullName>
    </submittedName>
</protein>
<dbReference type="Proteomes" id="UP000749010">
    <property type="component" value="Unassembled WGS sequence"/>
</dbReference>
<name>A0ABX1U1E5_9PROT</name>
<dbReference type="EMBL" id="SPMY01000040">
    <property type="protein sequence ID" value="NMQ28810.1"/>
    <property type="molecule type" value="Genomic_DNA"/>
</dbReference>
<gene>
    <name evidence="2" type="ORF">E4Q23_14225</name>
</gene>
<dbReference type="RefSeq" id="WP_291996453.1">
    <property type="nucleotide sequence ID" value="NZ_SPMY01000040.1"/>
</dbReference>
<evidence type="ECO:0000259" key="1">
    <source>
        <dbReference type="Pfam" id="PF01814"/>
    </source>
</evidence>
<proteinExistence type="predicted"/>
<dbReference type="InterPro" id="IPR012312">
    <property type="entry name" value="Hemerythrin-like"/>
</dbReference>
<keyword evidence="3" id="KW-1185">Reference proteome</keyword>
<evidence type="ECO:0000313" key="2">
    <source>
        <dbReference type="EMBL" id="NMQ28810.1"/>
    </source>
</evidence>
<dbReference type="Pfam" id="PF01814">
    <property type="entry name" value="Hemerythrin"/>
    <property type="match status" value="1"/>
</dbReference>
<feature type="domain" description="Hemerythrin-like" evidence="1">
    <location>
        <begin position="18"/>
        <end position="157"/>
    </location>
</feature>